<keyword evidence="3" id="KW-0808">Transferase</keyword>
<keyword evidence="3" id="KW-0489">Methyltransferase</keyword>
<accession>A0AAV2WPZ4</accession>
<dbReference type="SUPFAM" id="SSF53335">
    <property type="entry name" value="S-adenosyl-L-methionine-dependent methyltransferases"/>
    <property type="match status" value="1"/>
</dbReference>
<organism evidence="3 4">
    <name type="scientific">Mycolicibacterium neoaurum</name>
    <name type="common">Mycobacterium neoaurum</name>
    <dbReference type="NCBI Taxonomy" id="1795"/>
    <lineage>
        <taxon>Bacteria</taxon>
        <taxon>Bacillati</taxon>
        <taxon>Actinomycetota</taxon>
        <taxon>Actinomycetes</taxon>
        <taxon>Mycobacteriales</taxon>
        <taxon>Mycobacteriaceae</taxon>
        <taxon>Mycolicibacterium</taxon>
    </lineage>
</organism>
<proteinExistence type="predicted"/>
<dbReference type="Proteomes" id="UP000028864">
    <property type="component" value="Unassembled WGS sequence"/>
</dbReference>
<dbReference type="GO" id="GO:0008168">
    <property type="term" value="F:methyltransferase activity"/>
    <property type="evidence" value="ECO:0007669"/>
    <property type="project" value="UniProtKB-KW"/>
</dbReference>
<feature type="compositionally biased region" description="Polar residues" evidence="1">
    <location>
        <begin position="10"/>
        <end position="20"/>
    </location>
</feature>
<evidence type="ECO:0000313" key="3">
    <source>
        <dbReference type="EMBL" id="CDQ46371.1"/>
    </source>
</evidence>
<evidence type="ECO:0000256" key="1">
    <source>
        <dbReference type="SAM" id="MobiDB-lite"/>
    </source>
</evidence>
<reference evidence="3" key="1">
    <citation type="submission" date="2014-05" db="EMBL/GenBank/DDBJ databases">
        <authorList>
            <person name="Urmite Genomes"/>
        </authorList>
    </citation>
    <scope>NUCLEOTIDE SEQUENCE</scope>
    <source>
        <strain evidence="3">DSM 44074</strain>
    </source>
</reference>
<evidence type="ECO:0000259" key="2">
    <source>
        <dbReference type="Pfam" id="PF13649"/>
    </source>
</evidence>
<feature type="region of interest" description="Disordered" evidence="1">
    <location>
        <begin position="118"/>
        <end position="145"/>
    </location>
</feature>
<sequence>MEGTARCDSRTTPPTGSTGFPESATRIFDVPPLVIPGFAVRTPSLATGPATGELGFGFMSSALAIPAVDASSPHATVTTASSRLTRVRTGAAPTLLIWPPLDAWRVLSAVMGGLSNHVVTSRSSPRGCRSRDPPSGGFSPADQPEHGREPAILVSVVDEHPDADQVIELYESHAEAWARDRGDRLVERTWLDRFVACLPAQRRTVLDVGCGTAVPISQYLIDQGCLLHGVDSSSEMITMTRKRFPDHRWDIADMRSLDLNGRYGGIIAWDSLFHLSPHHQRHMFAIFAQHAAPGPALMFNTGPSAGVQIGNYRGEPLYHASLDPAEYRTLLADNGFTPIAHAVEDPTCGRRTIWLARTVWP</sequence>
<evidence type="ECO:0000313" key="4">
    <source>
        <dbReference type="Proteomes" id="UP000028864"/>
    </source>
</evidence>
<dbReference type="GO" id="GO:0032259">
    <property type="term" value="P:methylation"/>
    <property type="evidence" value="ECO:0007669"/>
    <property type="project" value="UniProtKB-KW"/>
</dbReference>
<dbReference type="EMBL" id="LK021340">
    <property type="protein sequence ID" value="CDQ46371.1"/>
    <property type="molecule type" value="Genomic_DNA"/>
</dbReference>
<name>A0AAV2WPZ4_MYCNE</name>
<dbReference type="InterPro" id="IPR029063">
    <property type="entry name" value="SAM-dependent_MTases_sf"/>
</dbReference>
<dbReference type="Pfam" id="PF13649">
    <property type="entry name" value="Methyltransf_25"/>
    <property type="match status" value="1"/>
</dbReference>
<protein>
    <submittedName>
        <fullName evidence="3">Methyltransferase</fullName>
    </submittedName>
</protein>
<feature type="region of interest" description="Disordered" evidence="1">
    <location>
        <begin position="1"/>
        <end position="24"/>
    </location>
</feature>
<feature type="domain" description="Methyltransferase" evidence="2">
    <location>
        <begin position="205"/>
        <end position="294"/>
    </location>
</feature>
<dbReference type="Gene3D" id="3.40.50.150">
    <property type="entry name" value="Vaccinia Virus protein VP39"/>
    <property type="match status" value="1"/>
</dbReference>
<gene>
    <name evidence="3" type="ORF">BN1047_04278</name>
</gene>
<dbReference type="CDD" id="cd02440">
    <property type="entry name" value="AdoMet_MTases"/>
    <property type="match status" value="1"/>
</dbReference>
<dbReference type="AlphaFoldDB" id="A0AAV2WPZ4"/>
<reference evidence="3" key="2">
    <citation type="submission" date="2015-09" db="EMBL/GenBank/DDBJ databases">
        <title>Draft genome sequence of Mycobacterium neoaurum DSM 44074.</title>
        <authorList>
            <person name="Croce O."/>
            <person name="Robert C."/>
            <person name="Raoult D."/>
            <person name="Drancourt M."/>
        </authorList>
    </citation>
    <scope>NUCLEOTIDE SEQUENCE</scope>
    <source>
        <strain evidence="3">DSM 44074</strain>
    </source>
</reference>
<dbReference type="InterPro" id="IPR041698">
    <property type="entry name" value="Methyltransf_25"/>
</dbReference>